<dbReference type="InterPro" id="IPR011126">
    <property type="entry name" value="Hpr_kin/Pase_Hpr_N"/>
</dbReference>
<comment type="catalytic activity">
    <reaction evidence="1 14">
        <text>[HPr protein]-L-serine + ATP = [HPr protein]-O-phospho-L-serine + ADP + H(+)</text>
        <dbReference type="Rhea" id="RHEA:46600"/>
        <dbReference type="Rhea" id="RHEA-COMP:11602"/>
        <dbReference type="Rhea" id="RHEA-COMP:11603"/>
        <dbReference type="ChEBI" id="CHEBI:15378"/>
        <dbReference type="ChEBI" id="CHEBI:29999"/>
        <dbReference type="ChEBI" id="CHEBI:30616"/>
        <dbReference type="ChEBI" id="CHEBI:83421"/>
        <dbReference type="ChEBI" id="CHEBI:456216"/>
    </reaction>
</comment>
<evidence type="ECO:0000256" key="12">
    <source>
        <dbReference type="ARBA" id="ARBA00023277"/>
    </source>
</evidence>
<feature type="domain" description="HPr kinase/phosphorylase C-terminal" evidence="16">
    <location>
        <begin position="140"/>
        <end position="308"/>
    </location>
</feature>
<keyword evidence="7 14" id="KW-0547">Nucleotide-binding</keyword>
<organism evidence="17 18">
    <name type="scientific">Congzhengia minquanensis</name>
    <dbReference type="NCBI Taxonomy" id="2763657"/>
    <lineage>
        <taxon>Bacteria</taxon>
        <taxon>Bacillati</taxon>
        <taxon>Bacillota</taxon>
        <taxon>Clostridia</taxon>
        <taxon>Eubacteriales</taxon>
        <taxon>Oscillospiraceae</taxon>
        <taxon>Congzhengia</taxon>
    </lineage>
</organism>
<dbReference type="SUPFAM" id="SSF53795">
    <property type="entry name" value="PEP carboxykinase-like"/>
    <property type="match status" value="1"/>
</dbReference>
<comment type="similarity">
    <text evidence="3 14">Belongs to the HPrK/P family.</text>
</comment>
<dbReference type="InterPro" id="IPR027417">
    <property type="entry name" value="P-loop_NTPase"/>
</dbReference>
<keyword evidence="12 14" id="KW-0119">Carbohydrate metabolism</keyword>
<sequence length="315" mass="35303">MQRKDLIFMAHSVKLSAIIQEYGLDLICTPEGYENVEITVADVNRPSLQLAGFYEYFDPNRIQLIGKVEYTYLESLSSEERFSALESLMKEPIPVVILTRNLEPFPELIACAEKYRRPVMRTKSSTSRFMSAIILYLNVALAPMTQLHGVLVEVYGEGILLLGESGVGKSETAMELVKRGHRLVADDAVEIKRVSNKSLVGSAPEIIRHFIELRGIGIVDVKRIFGMGSVKDTENIDLVINLENWQNGKAYDRLGIETEHTDILGIKVPSLTIPIKPGRNLAIIVEVAAMNQRQRKMGYNAAQELNDRLLDQMGV</sequence>
<dbReference type="GO" id="GO:0004712">
    <property type="term" value="F:protein serine/threonine/tyrosine kinase activity"/>
    <property type="evidence" value="ECO:0007669"/>
    <property type="project" value="UniProtKB-UniRule"/>
</dbReference>
<comment type="miscellaneous">
    <text evidence="14">Both phosphorylation and phosphorolysis are carried out by the same active site and suggest a common mechanism for both reactions.</text>
</comment>
<dbReference type="Pfam" id="PF02603">
    <property type="entry name" value="Hpr_kinase_N"/>
    <property type="match status" value="1"/>
</dbReference>
<dbReference type="SUPFAM" id="SSF75138">
    <property type="entry name" value="HprK N-terminal domain-like"/>
    <property type="match status" value="1"/>
</dbReference>
<dbReference type="PANTHER" id="PTHR30305:SF1">
    <property type="entry name" value="HPR KINASE_PHOSPHORYLASE"/>
    <property type="match status" value="1"/>
</dbReference>
<dbReference type="Gene3D" id="3.40.50.300">
    <property type="entry name" value="P-loop containing nucleotide triphosphate hydrolases"/>
    <property type="match status" value="1"/>
</dbReference>
<feature type="active site" evidence="14">
    <location>
        <position position="253"/>
    </location>
</feature>
<keyword evidence="11 14" id="KW-0511">Multifunctional enzyme</keyword>
<dbReference type="GO" id="GO:0000155">
    <property type="term" value="F:phosphorelay sensor kinase activity"/>
    <property type="evidence" value="ECO:0007669"/>
    <property type="project" value="InterPro"/>
</dbReference>
<dbReference type="PANTHER" id="PTHR30305">
    <property type="entry name" value="PROTEIN YJDM-RELATED"/>
    <property type="match status" value="1"/>
</dbReference>
<comment type="cofactor">
    <cofactor evidence="2 14">
        <name>Mg(2+)</name>
        <dbReference type="ChEBI" id="CHEBI:18420"/>
    </cofactor>
</comment>
<evidence type="ECO:0000256" key="11">
    <source>
        <dbReference type="ARBA" id="ARBA00023268"/>
    </source>
</evidence>
<accession>A0A926DPE5</accession>
<dbReference type="GO" id="GO:0004674">
    <property type="term" value="F:protein serine/threonine kinase activity"/>
    <property type="evidence" value="ECO:0007669"/>
    <property type="project" value="UniProtKB-KW"/>
</dbReference>
<dbReference type="EC" id="2.7.11.-" evidence="14"/>
<dbReference type="EC" id="2.7.4.-" evidence="14"/>
<feature type="active site" description="Proton acceptor; for phosphorylation activity. Proton donor; for dephosphorylation activity" evidence="14">
    <location>
        <position position="187"/>
    </location>
</feature>
<dbReference type="Pfam" id="PF07475">
    <property type="entry name" value="Hpr_kinase_C"/>
    <property type="match status" value="1"/>
</dbReference>
<feature type="binding site" evidence="14">
    <location>
        <position position="170"/>
    </location>
    <ligand>
        <name>Mg(2+)</name>
        <dbReference type="ChEBI" id="CHEBI:18420"/>
    </ligand>
</feature>
<dbReference type="CDD" id="cd01918">
    <property type="entry name" value="HprK_C"/>
    <property type="match status" value="1"/>
</dbReference>
<evidence type="ECO:0000256" key="10">
    <source>
        <dbReference type="ARBA" id="ARBA00022842"/>
    </source>
</evidence>
<evidence type="ECO:0000256" key="2">
    <source>
        <dbReference type="ARBA" id="ARBA00001946"/>
    </source>
</evidence>
<feature type="active site" evidence="14">
    <location>
        <position position="148"/>
    </location>
</feature>
<dbReference type="Gene3D" id="3.40.1390.20">
    <property type="entry name" value="HprK N-terminal domain-like"/>
    <property type="match status" value="1"/>
</dbReference>
<keyword evidence="5 14" id="KW-0808">Transferase</keyword>
<evidence type="ECO:0000256" key="3">
    <source>
        <dbReference type="ARBA" id="ARBA00006883"/>
    </source>
</evidence>
<reference evidence="17" key="1">
    <citation type="submission" date="2020-08" db="EMBL/GenBank/DDBJ databases">
        <title>Genome public.</title>
        <authorList>
            <person name="Liu C."/>
            <person name="Sun Q."/>
        </authorList>
    </citation>
    <scope>NUCLEOTIDE SEQUENCE</scope>
    <source>
        <strain evidence="17">H8</strain>
    </source>
</reference>
<keyword evidence="4 14" id="KW-0723">Serine/threonine-protein kinase</keyword>
<dbReference type="Proteomes" id="UP000611762">
    <property type="component" value="Unassembled WGS sequence"/>
</dbReference>
<dbReference type="InterPro" id="IPR003755">
    <property type="entry name" value="HPr(Ser)_kin/Pase"/>
</dbReference>
<dbReference type="AlphaFoldDB" id="A0A926DPE5"/>
<dbReference type="InterPro" id="IPR011104">
    <property type="entry name" value="Hpr_kin/Pase_C"/>
</dbReference>
<dbReference type="GO" id="GO:0006109">
    <property type="term" value="P:regulation of carbohydrate metabolic process"/>
    <property type="evidence" value="ECO:0007669"/>
    <property type="project" value="UniProtKB-UniRule"/>
</dbReference>
<evidence type="ECO:0000256" key="4">
    <source>
        <dbReference type="ARBA" id="ARBA00022527"/>
    </source>
</evidence>
<gene>
    <name evidence="14 17" type="primary">hprK</name>
    <name evidence="17" type="ORF">H8698_10550</name>
</gene>
<comment type="subunit">
    <text evidence="14">Homohexamer.</text>
</comment>
<keyword evidence="18" id="KW-1185">Reference proteome</keyword>
<feature type="region of interest" description="Important for the catalytic mechanism of dephosphorylation" evidence="14">
    <location>
        <begin position="274"/>
        <end position="279"/>
    </location>
</feature>
<evidence type="ECO:0000313" key="18">
    <source>
        <dbReference type="Proteomes" id="UP000611762"/>
    </source>
</evidence>
<evidence type="ECO:0000256" key="6">
    <source>
        <dbReference type="ARBA" id="ARBA00022723"/>
    </source>
</evidence>
<evidence type="ECO:0000256" key="7">
    <source>
        <dbReference type="ARBA" id="ARBA00022741"/>
    </source>
</evidence>
<comment type="function">
    <text evidence="14">Catalyzes the ATP- as well as the pyrophosphate-dependent phosphorylation of a specific serine residue in HPr, a phosphocarrier protein of the phosphoenolpyruvate-dependent sugar phosphotransferase system (PTS). HprK/P also catalyzes the pyrophosphate-producing, inorganic phosphate-dependent dephosphorylation (phosphorolysis) of seryl-phosphorylated HPr (P-Ser-HPr). The two antagonistic activities of HprK/P are regulated by several intracellular metabolites, which change their concentration in response to the absence or presence of rapidly metabolisable carbon sources (glucose, fructose, etc.) in the growth medium. Therefore, by controlling the phosphorylation state of HPr, HPrK/P is a sensor enzyme that plays a major role in the regulation of carbon metabolism and sugar transport: it mediates carbon catabolite repression (CCR), and regulates PTS-catalyzed carbohydrate uptake and inducer exclusion.</text>
</comment>
<keyword evidence="8 14" id="KW-0418">Kinase</keyword>
<evidence type="ECO:0000256" key="13">
    <source>
        <dbReference type="ARBA" id="ARBA00047657"/>
    </source>
</evidence>
<dbReference type="GO" id="GO:0005524">
    <property type="term" value="F:ATP binding"/>
    <property type="evidence" value="ECO:0007669"/>
    <property type="project" value="UniProtKB-UniRule"/>
</dbReference>
<evidence type="ECO:0000256" key="1">
    <source>
        <dbReference type="ARBA" id="ARBA00001120"/>
    </source>
</evidence>
<evidence type="ECO:0000259" key="15">
    <source>
        <dbReference type="Pfam" id="PF02603"/>
    </source>
</evidence>
<proteinExistence type="inferred from homology"/>
<comment type="domain">
    <text evidence="14">The Walker A ATP-binding motif also binds Pi and PPi.</text>
</comment>
<keyword evidence="9 14" id="KW-0067">ATP-binding</keyword>
<feature type="active site" evidence="14">
    <location>
        <position position="169"/>
    </location>
</feature>
<dbReference type="GO" id="GO:0000287">
    <property type="term" value="F:magnesium ion binding"/>
    <property type="evidence" value="ECO:0007669"/>
    <property type="project" value="UniProtKB-UniRule"/>
</dbReference>
<keyword evidence="6 14" id="KW-0479">Metal-binding</keyword>
<dbReference type="NCBIfam" id="TIGR00679">
    <property type="entry name" value="hpr-ser"/>
    <property type="match status" value="1"/>
</dbReference>
<evidence type="ECO:0000259" key="16">
    <source>
        <dbReference type="Pfam" id="PF07475"/>
    </source>
</evidence>
<comment type="caution">
    <text evidence="17">The sequence shown here is derived from an EMBL/GenBank/DDBJ whole genome shotgun (WGS) entry which is preliminary data.</text>
</comment>
<dbReference type="EMBL" id="JACRSU010000004">
    <property type="protein sequence ID" value="MBC8541417.1"/>
    <property type="molecule type" value="Genomic_DNA"/>
</dbReference>
<dbReference type="FunFam" id="3.40.50.300:FF:000174">
    <property type="entry name" value="HPr kinase/phosphorylase"/>
    <property type="match status" value="1"/>
</dbReference>
<feature type="region of interest" description="Important for the catalytic mechanism of both phosphorylation and dephosphorylation" evidence="14">
    <location>
        <begin position="211"/>
        <end position="220"/>
    </location>
</feature>
<evidence type="ECO:0000256" key="9">
    <source>
        <dbReference type="ARBA" id="ARBA00022840"/>
    </source>
</evidence>
<name>A0A926DPE5_9FIRM</name>
<dbReference type="InterPro" id="IPR028979">
    <property type="entry name" value="Ser_kin/Pase_Hpr-like_N_sf"/>
</dbReference>
<feature type="binding site" evidence="14">
    <location>
        <position position="212"/>
    </location>
    <ligand>
        <name>Mg(2+)</name>
        <dbReference type="ChEBI" id="CHEBI:18420"/>
    </ligand>
</feature>
<protein>
    <recommendedName>
        <fullName evidence="14">HPr kinase/phosphorylase</fullName>
        <shortName evidence="14">HPrK/P</shortName>
        <ecNumber evidence="14">2.7.11.-</ecNumber>
        <ecNumber evidence="14">2.7.4.-</ecNumber>
    </recommendedName>
    <alternativeName>
        <fullName evidence="14">HPr(Ser) kinase/phosphorylase</fullName>
    </alternativeName>
</protein>
<keyword evidence="10 14" id="KW-0460">Magnesium</keyword>
<feature type="binding site" evidence="14">
    <location>
        <begin position="163"/>
        <end position="170"/>
    </location>
    <ligand>
        <name>ATP</name>
        <dbReference type="ChEBI" id="CHEBI:30616"/>
    </ligand>
</feature>
<evidence type="ECO:0000256" key="14">
    <source>
        <dbReference type="HAMAP-Rule" id="MF_01249"/>
    </source>
</evidence>
<evidence type="ECO:0000313" key="17">
    <source>
        <dbReference type="EMBL" id="MBC8541417.1"/>
    </source>
</evidence>
<feature type="domain" description="HPr(Ser) kinase/phosphorylase N-terminal" evidence="15">
    <location>
        <begin position="13"/>
        <end position="137"/>
    </location>
</feature>
<evidence type="ECO:0000256" key="5">
    <source>
        <dbReference type="ARBA" id="ARBA00022679"/>
    </source>
</evidence>
<comment type="catalytic activity">
    <reaction evidence="13 14">
        <text>[HPr protein]-O-phospho-L-serine + phosphate + H(+) = [HPr protein]-L-serine + diphosphate</text>
        <dbReference type="Rhea" id="RHEA:46604"/>
        <dbReference type="Rhea" id="RHEA-COMP:11602"/>
        <dbReference type="Rhea" id="RHEA-COMP:11603"/>
        <dbReference type="ChEBI" id="CHEBI:15378"/>
        <dbReference type="ChEBI" id="CHEBI:29999"/>
        <dbReference type="ChEBI" id="CHEBI:33019"/>
        <dbReference type="ChEBI" id="CHEBI:43474"/>
        <dbReference type="ChEBI" id="CHEBI:83421"/>
    </reaction>
</comment>
<evidence type="ECO:0000256" key="8">
    <source>
        <dbReference type="ARBA" id="ARBA00022777"/>
    </source>
</evidence>
<dbReference type="HAMAP" id="MF_01249">
    <property type="entry name" value="HPr_kinase"/>
    <property type="match status" value="1"/>
</dbReference>